<evidence type="ECO:0000256" key="1">
    <source>
        <dbReference type="SAM" id="Phobius"/>
    </source>
</evidence>
<evidence type="ECO:0008006" key="5">
    <source>
        <dbReference type="Google" id="ProtNLM"/>
    </source>
</evidence>
<feature type="transmembrane region" description="Helical" evidence="1">
    <location>
        <begin position="43"/>
        <end position="64"/>
    </location>
</feature>
<gene>
    <name evidence="3" type="ORF">DXA53_16145</name>
    <name evidence="2" type="ORF">L0P03_16175</name>
</gene>
<reference evidence="3 4" key="1">
    <citation type="submission" date="2018-08" db="EMBL/GenBank/DDBJ databases">
        <title>A genome reference for cultivated species of the human gut microbiota.</title>
        <authorList>
            <person name="Zou Y."/>
            <person name="Xue W."/>
            <person name="Luo G."/>
        </authorList>
    </citation>
    <scope>NUCLEOTIDE SEQUENCE [LARGE SCALE GENOMIC DNA]</scope>
    <source>
        <strain evidence="3 4">OF03-11</strain>
    </source>
</reference>
<keyword evidence="1" id="KW-1133">Transmembrane helix</keyword>
<feature type="transmembrane region" description="Helical" evidence="1">
    <location>
        <begin position="671"/>
        <end position="691"/>
    </location>
</feature>
<organism evidence="3 4">
    <name type="scientific">Odoribacter splanchnicus</name>
    <dbReference type="NCBI Taxonomy" id="28118"/>
    <lineage>
        <taxon>Bacteria</taxon>
        <taxon>Pseudomonadati</taxon>
        <taxon>Bacteroidota</taxon>
        <taxon>Bacteroidia</taxon>
        <taxon>Bacteroidales</taxon>
        <taxon>Odoribacteraceae</taxon>
        <taxon>Odoribacter</taxon>
    </lineage>
</organism>
<sequence length="692" mass="79555">MLKRFGVVFEYSMAWLLPIAGLSFVIAWLKFRKLSKLPDISKGMALLISGLRFIVIFTLLALLLNPAFSWVEKTKEKPLLVLAQDNSASLIKTKDSLYYRNEYKASLEKMSKALKSKFDIVPLTFGASIRQNDEYDFSEQYTNISAVFDYTDQHFIVRRPAAMILFSDGIYNTGVNPKYKTPDFPVYTVALGDTVAYPDVYIRNVETDKFNFVNTIFPIKVEVGAIKQKGSQVKCSLKQNDQVIARQILTIGQDYFFQEVSFEVEAPKKGIFRYSVELENDRVERTYENNRIETWMNIIDNSAKVAIYTTAPHPDIAAIKNAVGVSGIYRCKLYRWEEPLDSLNANLVILHNPDPHSTGYQQLMQEINRRKLSVWYILTTPECIAGFSKLQNLYTSDISADQTEYASLQINEQFSYFEFSETEKAAYKDYPPIIVPFGEINTGAGKILFSQKIKNTPTSNGILGFYDLNGQKISYFWGEGLWKWRLYSYQENGNHEPFNTLINKIVGYLTTRQGTERLVDDIEPLYEESEEIVINVELYNDSYELINTPDLKMELNIGGKTYNYLFNRNGEKYRMTLGNLQAGEYNFRLSTDLKGERFTKKGIFYVKSHNPELNRLVADLSLLKEIARHTGGESVSVRDMVRLTNELNSNDRYISEYKSETGFSDLSEIKILGLIILLLLCMEWFLLKFFAG</sequence>
<evidence type="ECO:0000313" key="4">
    <source>
        <dbReference type="Proteomes" id="UP000284434"/>
    </source>
</evidence>
<evidence type="ECO:0000313" key="2">
    <source>
        <dbReference type="EMBL" id="MCG4961370.1"/>
    </source>
</evidence>
<dbReference type="PANTHER" id="PTHR37947">
    <property type="entry name" value="BLL2462 PROTEIN"/>
    <property type="match status" value="1"/>
</dbReference>
<name>A0A3D1UI86_9BACT</name>
<reference evidence="2" key="2">
    <citation type="submission" date="2022-01" db="EMBL/GenBank/DDBJ databases">
        <title>Collection of gut derived symbiotic bacterial strains cultured from healthy donors.</title>
        <authorList>
            <person name="Lin H."/>
            <person name="Kohout C."/>
            <person name="Waligurski E."/>
            <person name="Pamer E.G."/>
        </authorList>
    </citation>
    <scope>NUCLEOTIDE SEQUENCE</scope>
    <source>
        <strain evidence="2">DFI.1.149</strain>
    </source>
</reference>
<proteinExistence type="predicted"/>
<evidence type="ECO:0000313" key="3">
    <source>
        <dbReference type="EMBL" id="RGY04425.1"/>
    </source>
</evidence>
<dbReference type="Proteomes" id="UP001199750">
    <property type="component" value="Unassembled WGS sequence"/>
</dbReference>
<comment type="caution">
    <text evidence="3">The sequence shown here is derived from an EMBL/GenBank/DDBJ whole genome shotgun (WGS) entry which is preliminary data.</text>
</comment>
<dbReference type="Proteomes" id="UP000284434">
    <property type="component" value="Unassembled WGS sequence"/>
</dbReference>
<accession>A0A3D1UI86</accession>
<dbReference type="RefSeq" id="WP_118104721.1">
    <property type="nucleotide sequence ID" value="NZ_JABWDG010000015.1"/>
</dbReference>
<dbReference type="PANTHER" id="PTHR37947:SF1">
    <property type="entry name" value="BLL2462 PROTEIN"/>
    <property type="match status" value="1"/>
</dbReference>
<dbReference type="EMBL" id="JAKNDN010000034">
    <property type="protein sequence ID" value="MCG4961370.1"/>
    <property type="molecule type" value="Genomic_DNA"/>
</dbReference>
<protein>
    <recommendedName>
        <fullName evidence="5">VWA domain-containing protein</fullName>
    </recommendedName>
</protein>
<dbReference type="AlphaFoldDB" id="A0A3D1UI86"/>
<feature type="transmembrane region" description="Helical" evidence="1">
    <location>
        <begin position="12"/>
        <end position="31"/>
    </location>
</feature>
<dbReference type="EMBL" id="QSCO01000025">
    <property type="protein sequence ID" value="RGY04425.1"/>
    <property type="molecule type" value="Genomic_DNA"/>
</dbReference>
<keyword evidence="1" id="KW-0472">Membrane</keyword>
<keyword evidence="1" id="KW-0812">Transmembrane</keyword>